<keyword evidence="3" id="KW-1185">Reference proteome</keyword>
<accession>Q2GRH5</accession>
<dbReference type="RefSeq" id="XP_001227356.1">
    <property type="nucleotide sequence ID" value="XM_001227355.1"/>
</dbReference>
<dbReference type="Proteomes" id="UP000001056">
    <property type="component" value="Unassembled WGS sequence"/>
</dbReference>
<feature type="compositionally biased region" description="Polar residues" evidence="1">
    <location>
        <begin position="68"/>
        <end position="78"/>
    </location>
</feature>
<dbReference type="GeneID" id="4395069"/>
<organism evidence="2 3">
    <name type="scientific">Chaetomium globosum (strain ATCC 6205 / CBS 148.51 / DSM 1962 / NBRC 6347 / NRRL 1970)</name>
    <name type="common">Soil fungus</name>
    <dbReference type="NCBI Taxonomy" id="306901"/>
    <lineage>
        <taxon>Eukaryota</taxon>
        <taxon>Fungi</taxon>
        <taxon>Dikarya</taxon>
        <taxon>Ascomycota</taxon>
        <taxon>Pezizomycotina</taxon>
        <taxon>Sordariomycetes</taxon>
        <taxon>Sordariomycetidae</taxon>
        <taxon>Sordariales</taxon>
        <taxon>Chaetomiaceae</taxon>
        <taxon>Chaetomium</taxon>
    </lineage>
</organism>
<proteinExistence type="predicted"/>
<protein>
    <submittedName>
        <fullName evidence="2">Uncharacterized protein</fullName>
    </submittedName>
</protein>
<dbReference type="InParanoid" id="Q2GRH5"/>
<sequence length="78" mass="8492">MQKMTIFALSSHNFLPGASTDRAPSFAGIRPPSSLAARTSTQQPQRQLARMSTRSQSRQGQRTKENDSVTPTESASRG</sequence>
<evidence type="ECO:0000313" key="3">
    <source>
        <dbReference type="Proteomes" id="UP000001056"/>
    </source>
</evidence>
<dbReference type="HOGENOM" id="CLU_2621815_0_0_1"/>
<gene>
    <name evidence="2" type="ORF">CHGG_09429</name>
</gene>
<dbReference type="AlphaFoldDB" id="Q2GRH5"/>
<dbReference type="VEuPathDB" id="FungiDB:CHGG_09429"/>
<name>Q2GRH5_CHAGB</name>
<feature type="region of interest" description="Disordered" evidence="1">
    <location>
        <begin position="1"/>
        <end position="78"/>
    </location>
</feature>
<evidence type="ECO:0000256" key="1">
    <source>
        <dbReference type="SAM" id="MobiDB-lite"/>
    </source>
</evidence>
<evidence type="ECO:0000313" key="2">
    <source>
        <dbReference type="EMBL" id="EAQ85415.1"/>
    </source>
</evidence>
<feature type="compositionally biased region" description="Polar residues" evidence="1">
    <location>
        <begin position="36"/>
        <end position="60"/>
    </location>
</feature>
<reference evidence="3" key="1">
    <citation type="journal article" date="2015" name="Genome Announc.">
        <title>Draft genome sequence of the cellulolytic fungus Chaetomium globosum.</title>
        <authorList>
            <person name="Cuomo C.A."/>
            <person name="Untereiner W.A."/>
            <person name="Ma L.-J."/>
            <person name="Grabherr M."/>
            <person name="Birren B.W."/>
        </authorList>
    </citation>
    <scope>NUCLEOTIDE SEQUENCE [LARGE SCALE GENOMIC DNA]</scope>
    <source>
        <strain evidence="3">ATCC 6205 / CBS 148.51 / DSM 1962 / NBRC 6347 / NRRL 1970</strain>
    </source>
</reference>
<dbReference type="EMBL" id="CH408034">
    <property type="protein sequence ID" value="EAQ85415.1"/>
    <property type="molecule type" value="Genomic_DNA"/>
</dbReference>